<gene>
    <name evidence="1" type="ORF">EVAR_56032_1</name>
</gene>
<evidence type="ECO:0000313" key="1">
    <source>
        <dbReference type="EMBL" id="GBP76160.1"/>
    </source>
</evidence>
<organism evidence="1 2">
    <name type="scientific">Eumeta variegata</name>
    <name type="common">Bagworm moth</name>
    <name type="synonym">Eumeta japonica</name>
    <dbReference type="NCBI Taxonomy" id="151549"/>
    <lineage>
        <taxon>Eukaryota</taxon>
        <taxon>Metazoa</taxon>
        <taxon>Ecdysozoa</taxon>
        <taxon>Arthropoda</taxon>
        <taxon>Hexapoda</taxon>
        <taxon>Insecta</taxon>
        <taxon>Pterygota</taxon>
        <taxon>Neoptera</taxon>
        <taxon>Endopterygota</taxon>
        <taxon>Lepidoptera</taxon>
        <taxon>Glossata</taxon>
        <taxon>Ditrysia</taxon>
        <taxon>Tineoidea</taxon>
        <taxon>Psychidae</taxon>
        <taxon>Oiketicinae</taxon>
        <taxon>Eumeta</taxon>
    </lineage>
</organism>
<accession>A0A4C1YM35</accession>
<evidence type="ECO:0000313" key="2">
    <source>
        <dbReference type="Proteomes" id="UP000299102"/>
    </source>
</evidence>
<dbReference type="EMBL" id="BGZK01001278">
    <property type="protein sequence ID" value="GBP76160.1"/>
    <property type="molecule type" value="Genomic_DNA"/>
</dbReference>
<dbReference type="AlphaFoldDB" id="A0A4C1YM35"/>
<name>A0A4C1YM35_EUMVA</name>
<reference evidence="1 2" key="1">
    <citation type="journal article" date="2019" name="Commun. Biol.">
        <title>The bagworm genome reveals a unique fibroin gene that provides high tensile strength.</title>
        <authorList>
            <person name="Kono N."/>
            <person name="Nakamura H."/>
            <person name="Ohtoshi R."/>
            <person name="Tomita M."/>
            <person name="Numata K."/>
            <person name="Arakawa K."/>
        </authorList>
    </citation>
    <scope>NUCLEOTIDE SEQUENCE [LARGE SCALE GENOMIC DNA]</scope>
</reference>
<dbReference type="Proteomes" id="UP000299102">
    <property type="component" value="Unassembled WGS sequence"/>
</dbReference>
<proteinExistence type="predicted"/>
<sequence length="153" mass="17276">MIGNEAKTPVLALFPKWSYSQKSNEFHSFDFQAKEGSKRSAIEVQTVGQIEDMVRLRGGRRAADGRRLGCNYYRASIGPPGVFPCEMYAPPAIGRREKERKVLFPDVISLVIISARAKYSKFPNAPADVITPIRRRRIDSFHAPRIRSAKIIL</sequence>
<comment type="caution">
    <text evidence="1">The sequence shown here is derived from an EMBL/GenBank/DDBJ whole genome shotgun (WGS) entry which is preliminary data.</text>
</comment>
<keyword evidence="2" id="KW-1185">Reference proteome</keyword>
<protein>
    <submittedName>
        <fullName evidence="1">Uncharacterized protein</fullName>
    </submittedName>
</protein>